<evidence type="ECO:0000256" key="4">
    <source>
        <dbReference type="ARBA" id="ARBA00022741"/>
    </source>
</evidence>
<evidence type="ECO:0000313" key="11">
    <source>
        <dbReference type="Proteomes" id="UP001589738"/>
    </source>
</evidence>
<dbReference type="SUPFAM" id="SSF52540">
    <property type="entry name" value="P-loop containing nucleoside triphosphate hydrolases"/>
    <property type="match status" value="1"/>
</dbReference>
<comment type="caution">
    <text evidence="10">The sequence shown here is derived from an EMBL/GenBank/DDBJ whole genome shotgun (WGS) entry which is preliminary data.</text>
</comment>
<dbReference type="NCBIfam" id="TIGR01007">
    <property type="entry name" value="eps_fam"/>
    <property type="match status" value="1"/>
</dbReference>
<dbReference type="InterPro" id="IPR025669">
    <property type="entry name" value="AAA_dom"/>
</dbReference>
<dbReference type="PANTHER" id="PTHR32309">
    <property type="entry name" value="TYROSINE-PROTEIN KINASE"/>
    <property type="match status" value="1"/>
</dbReference>
<evidence type="ECO:0000256" key="2">
    <source>
        <dbReference type="ARBA" id="ARBA00011903"/>
    </source>
</evidence>
<evidence type="ECO:0000256" key="6">
    <source>
        <dbReference type="ARBA" id="ARBA00022840"/>
    </source>
</evidence>
<dbReference type="RefSeq" id="WP_340905795.1">
    <property type="nucleotide sequence ID" value="NZ_JBHLUU010000032.1"/>
</dbReference>
<reference evidence="10 11" key="1">
    <citation type="submission" date="2024-09" db="EMBL/GenBank/DDBJ databases">
        <authorList>
            <person name="Sun Q."/>
            <person name="Mori K."/>
        </authorList>
    </citation>
    <scope>NUCLEOTIDE SEQUENCE [LARGE SCALE GENOMIC DNA]</scope>
    <source>
        <strain evidence="10 11">CGMCC 1.9126</strain>
    </source>
</reference>
<evidence type="ECO:0000259" key="9">
    <source>
        <dbReference type="Pfam" id="PF13614"/>
    </source>
</evidence>
<evidence type="ECO:0000256" key="7">
    <source>
        <dbReference type="ARBA" id="ARBA00023137"/>
    </source>
</evidence>
<evidence type="ECO:0000313" key="10">
    <source>
        <dbReference type="EMBL" id="MFC0475750.1"/>
    </source>
</evidence>
<dbReference type="Gene3D" id="3.40.50.300">
    <property type="entry name" value="P-loop containing nucleotide triphosphate hydrolases"/>
    <property type="match status" value="1"/>
</dbReference>
<evidence type="ECO:0000256" key="5">
    <source>
        <dbReference type="ARBA" id="ARBA00022777"/>
    </source>
</evidence>
<dbReference type="PANTHER" id="PTHR32309:SF13">
    <property type="entry name" value="FERRIC ENTEROBACTIN TRANSPORT PROTEIN FEPE"/>
    <property type="match status" value="1"/>
</dbReference>
<keyword evidence="5 10" id="KW-0418">Kinase</keyword>
<keyword evidence="7" id="KW-0829">Tyrosine-protein kinase</keyword>
<keyword evidence="6" id="KW-0067">ATP-binding</keyword>
<dbReference type="Proteomes" id="UP001589738">
    <property type="component" value="Unassembled WGS sequence"/>
</dbReference>
<feature type="domain" description="AAA" evidence="9">
    <location>
        <begin position="57"/>
        <end position="177"/>
    </location>
</feature>
<dbReference type="EMBL" id="JBHLUU010000032">
    <property type="protein sequence ID" value="MFC0475750.1"/>
    <property type="molecule type" value="Genomic_DNA"/>
</dbReference>
<dbReference type="EC" id="2.7.10.2" evidence="2"/>
<dbReference type="CDD" id="cd05387">
    <property type="entry name" value="BY-kinase"/>
    <property type="match status" value="1"/>
</dbReference>
<comment type="similarity">
    <text evidence="1">Belongs to the CpsD/CapB family.</text>
</comment>
<name>A0ABV6KS68_9BACI</name>
<dbReference type="Pfam" id="PF13614">
    <property type="entry name" value="AAA_31"/>
    <property type="match status" value="1"/>
</dbReference>
<keyword evidence="11" id="KW-1185">Reference proteome</keyword>
<dbReference type="GO" id="GO:0004715">
    <property type="term" value="F:non-membrane spanning protein tyrosine kinase activity"/>
    <property type="evidence" value="ECO:0007669"/>
    <property type="project" value="UniProtKB-EC"/>
</dbReference>
<dbReference type="InterPro" id="IPR027417">
    <property type="entry name" value="P-loop_NTPase"/>
</dbReference>
<comment type="catalytic activity">
    <reaction evidence="8">
        <text>L-tyrosyl-[protein] + ATP = O-phospho-L-tyrosyl-[protein] + ADP + H(+)</text>
        <dbReference type="Rhea" id="RHEA:10596"/>
        <dbReference type="Rhea" id="RHEA-COMP:10136"/>
        <dbReference type="Rhea" id="RHEA-COMP:20101"/>
        <dbReference type="ChEBI" id="CHEBI:15378"/>
        <dbReference type="ChEBI" id="CHEBI:30616"/>
        <dbReference type="ChEBI" id="CHEBI:46858"/>
        <dbReference type="ChEBI" id="CHEBI:61978"/>
        <dbReference type="ChEBI" id="CHEBI:456216"/>
        <dbReference type="EC" id="2.7.10.2"/>
    </reaction>
</comment>
<sequence>MAFKKEKKSKVSDFKRKLVVKNDPKSPVSEQYRTIRTNIQFSQIDNEIRTLMVTSSGPGEGKSTTVANLATVFAQQGNKVLLVDADMRKPTVHYTFSITNTFGLTTVLTKQSDLDDAVTQIDTSNLYVLPCGPIPPNPSELLSSRSMDEFLETALKVYDLVIFDTPPVLVVTDAQLLANKCDGTVLVVSSGFTEKENAVKAKEQLTTSKAKLLGVILNNKKQDQSQYYYYYGGK</sequence>
<proteinExistence type="inferred from homology"/>
<organism evidence="10 11">
    <name type="scientific">Robertmurraya beringensis</name>
    <dbReference type="NCBI Taxonomy" id="641660"/>
    <lineage>
        <taxon>Bacteria</taxon>
        <taxon>Bacillati</taxon>
        <taxon>Bacillota</taxon>
        <taxon>Bacilli</taxon>
        <taxon>Bacillales</taxon>
        <taxon>Bacillaceae</taxon>
        <taxon>Robertmurraya</taxon>
    </lineage>
</organism>
<keyword evidence="3 10" id="KW-0808">Transferase</keyword>
<evidence type="ECO:0000256" key="3">
    <source>
        <dbReference type="ARBA" id="ARBA00022679"/>
    </source>
</evidence>
<dbReference type="InterPro" id="IPR050445">
    <property type="entry name" value="Bact_polysacc_biosynth/exp"/>
</dbReference>
<keyword evidence="4" id="KW-0547">Nucleotide-binding</keyword>
<evidence type="ECO:0000256" key="1">
    <source>
        <dbReference type="ARBA" id="ARBA00007316"/>
    </source>
</evidence>
<dbReference type="InterPro" id="IPR005702">
    <property type="entry name" value="Wzc-like_C"/>
</dbReference>
<gene>
    <name evidence="10" type="ORF">ACFFHF_10900</name>
</gene>
<evidence type="ECO:0000256" key="8">
    <source>
        <dbReference type="ARBA" id="ARBA00051245"/>
    </source>
</evidence>
<accession>A0ABV6KS68</accession>
<protein>
    <recommendedName>
        <fullName evidence="2">non-specific protein-tyrosine kinase</fullName>
        <ecNumber evidence="2">2.7.10.2</ecNumber>
    </recommendedName>
</protein>